<evidence type="ECO:0000256" key="4">
    <source>
        <dbReference type="ARBA" id="ARBA00022452"/>
    </source>
</evidence>
<organism evidence="15 16">
    <name type="scientific">Duganella vulcania</name>
    <dbReference type="NCBI Taxonomy" id="2692166"/>
    <lineage>
        <taxon>Bacteria</taxon>
        <taxon>Pseudomonadati</taxon>
        <taxon>Pseudomonadota</taxon>
        <taxon>Betaproteobacteria</taxon>
        <taxon>Burkholderiales</taxon>
        <taxon>Oxalobacteraceae</taxon>
        <taxon>Telluria group</taxon>
        <taxon>Duganella</taxon>
    </lineage>
</organism>
<evidence type="ECO:0000256" key="5">
    <source>
        <dbReference type="ARBA" id="ARBA00022692"/>
    </source>
</evidence>
<protein>
    <submittedName>
        <fullName evidence="15">TonB-dependent receptor</fullName>
    </submittedName>
</protein>
<feature type="domain" description="TonB-dependent receptor-like beta-barrel" evidence="13">
    <location>
        <begin position="384"/>
        <end position="901"/>
    </location>
</feature>
<gene>
    <name evidence="15" type="ORF">GTP90_25290</name>
</gene>
<dbReference type="InterPro" id="IPR000531">
    <property type="entry name" value="Beta-barrel_TonB"/>
</dbReference>
<dbReference type="Gene3D" id="2.40.170.20">
    <property type="entry name" value="TonB-dependent receptor, beta-barrel domain"/>
    <property type="match status" value="1"/>
</dbReference>
<keyword evidence="5 10" id="KW-0812">Transmembrane</keyword>
<feature type="domain" description="TonB-dependent receptor plug" evidence="14">
    <location>
        <begin position="49"/>
        <end position="168"/>
    </location>
</feature>
<accession>A0A845GUY1</accession>
<feature type="chain" id="PRO_5032409039" evidence="12">
    <location>
        <begin position="26"/>
        <end position="930"/>
    </location>
</feature>
<dbReference type="InterPro" id="IPR036942">
    <property type="entry name" value="Beta-barrel_TonB_sf"/>
</dbReference>
<keyword evidence="4 10" id="KW-1134">Transmembrane beta strand</keyword>
<dbReference type="InterPro" id="IPR037066">
    <property type="entry name" value="Plug_dom_sf"/>
</dbReference>
<evidence type="ECO:0000256" key="10">
    <source>
        <dbReference type="PROSITE-ProRule" id="PRU01360"/>
    </source>
</evidence>
<proteinExistence type="inferred from homology"/>
<evidence type="ECO:0000256" key="9">
    <source>
        <dbReference type="ARBA" id="ARBA00023237"/>
    </source>
</evidence>
<dbReference type="GO" id="GO:0009279">
    <property type="term" value="C:cell outer membrane"/>
    <property type="evidence" value="ECO:0007669"/>
    <property type="project" value="UniProtKB-SubCell"/>
</dbReference>
<sequence length="930" mass="100592">MKNTLFKKSAIALALTIAYSQHGYAQEAAEAEPKLQRVEITGSSIKRTQLEAAASVQILSRDDIERTGQHTILGLLRSSSATATNLNSASSSSGSFATGASGIEMRNLGKVSTLVLVNGRRIAPYGLADGAQENFTNLDAIPTDAVERIEILKDGASAIYGSDAVAGVINIILRKDFEGGKVTVNYETADGFQDNRNRSASAIYGYGDIDKQGFNTYLTFEGYKRDGYTMGEMRDKYPDWYRQTPGHSTWDAKSQYSPTGNYFFNSAKIVARPGCPADQIDPADKLCKFDPLPYTGLTTNNKRYAAMSNTHFKIGANIDANFEITTAGATNDYLVAPLSTFSTTSSNIWYNAIDGKMVGPFFYPKLPVGNNGNINSQPIELRARLMDTGNGFNFNRTESDQTRAMLALTGSIGDYDWKSAAGYMTSSATKSTRATSAKGYTDAILNNTYKFGQKNDPALLESMFPVRTTKGKSKISFFDATVSGAVAQLPAGPLSVAVGTDLRRESYEMASSDNVLRGDLVGIFGLQVKDTVSHYALFTEATVPVLKSLEMSAALRADKTSGTETHVSPKVGLKFNATETLLLRGTVSGGFRAPNIVESGNGLGRSAVYTLVNDLRRCPIATQLNDMVQKAPNATTTDKAAANTFLGNDCKASVPSFTKSNPDLKPETSRSYTLGLVFEPVKNWTLALDYYNIERKDEIGTRTIGDVLKSEASLPAGQLLRVDSTAADNEFLALVQKYVPGNTTNFQGIGKLGLVYNPYVNSGKTKASGFDFDMSGRVKIPNVGDLRLKLEGTYALNYQVYQVADGAYGMNSAGNYDTGGRLRTKLRASLKAGPLDHGVTVNYTGGYSLNSDDNETYCSSSNVSAANMPACERVRSNTTVDYNLAYTGIKNVKLALYINNVLNKDAQVNYRDTFTTPQFRTFGASASYSF</sequence>
<name>A0A845GUY1_9BURK</name>
<keyword evidence="6 11" id="KW-0798">TonB box</keyword>
<keyword evidence="12" id="KW-0732">Signal</keyword>
<dbReference type="PANTHER" id="PTHR47234">
    <property type="match status" value="1"/>
</dbReference>
<dbReference type="InterPro" id="IPR039426">
    <property type="entry name" value="TonB-dep_rcpt-like"/>
</dbReference>
<evidence type="ECO:0000256" key="6">
    <source>
        <dbReference type="ARBA" id="ARBA00023077"/>
    </source>
</evidence>
<keyword evidence="3 10" id="KW-0813">Transport</keyword>
<evidence type="ECO:0000256" key="2">
    <source>
        <dbReference type="ARBA" id="ARBA00009810"/>
    </source>
</evidence>
<dbReference type="SUPFAM" id="SSF56935">
    <property type="entry name" value="Porins"/>
    <property type="match status" value="1"/>
</dbReference>
<comment type="similarity">
    <text evidence="2 10 11">Belongs to the TonB-dependent receptor family.</text>
</comment>
<dbReference type="AlphaFoldDB" id="A0A845GUY1"/>
<evidence type="ECO:0000256" key="1">
    <source>
        <dbReference type="ARBA" id="ARBA00004571"/>
    </source>
</evidence>
<evidence type="ECO:0000259" key="13">
    <source>
        <dbReference type="Pfam" id="PF00593"/>
    </source>
</evidence>
<keyword evidence="9 10" id="KW-0998">Cell outer membrane</keyword>
<dbReference type="Proteomes" id="UP000447355">
    <property type="component" value="Unassembled WGS sequence"/>
</dbReference>
<keyword evidence="7 10" id="KW-0472">Membrane</keyword>
<evidence type="ECO:0000256" key="7">
    <source>
        <dbReference type="ARBA" id="ARBA00023136"/>
    </source>
</evidence>
<dbReference type="PROSITE" id="PS52016">
    <property type="entry name" value="TONB_DEPENDENT_REC_3"/>
    <property type="match status" value="1"/>
</dbReference>
<dbReference type="Pfam" id="PF00593">
    <property type="entry name" value="TonB_dep_Rec_b-barrel"/>
    <property type="match status" value="1"/>
</dbReference>
<dbReference type="PANTHER" id="PTHR47234:SF2">
    <property type="entry name" value="TONB-DEPENDENT RECEPTOR"/>
    <property type="match status" value="1"/>
</dbReference>
<comment type="caution">
    <text evidence="15">The sequence shown here is derived from an EMBL/GenBank/DDBJ whole genome shotgun (WGS) entry which is preliminary data.</text>
</comment>
<evidence type="ECO:0000313" key="16">
    <source>
        <dbReference type="Proteomes" id="UP000447355"/>
    </source>
</evidence>
<evidence type="ECO:0000256" key="12">
    <source>
        <dbReference type="SAM" id="SignalP"/>
    </source>
</evidence>
<reference evidence="15" key="1">
    <citation type="submission" date="2019-12" db="EMBL/GenBank/DDBJ databases">
        <title>Novel species isolated from a subtropical stream in China.</title>
        <authorList>
            <person name="Lu H."/>
        </authorList>
    </citation>
    <scope>NUCLEOTIDE SEQUENCE [LARGE SCALE GENOMIC DNA]</scope>
    <source>
        <strain evidence="15">FT81W</strain>
    </source>
</reference>
<comment type="subcellular location">
    <subcellularLocation>
        <location evidence="1 10">Cell outer membrane</location>
        <topology evidence="1 10">Multi-pass membrane protein</topology>
    </subcellularLocation>
</comment>
<dbReference type="EMBL" id="WWCX01000064">
    <property type="protein sequence ID" value="MYM97170.1"/>
    <property type="molecule type" value="Genomic_DNA"/>
</dbReference>
<feature type="signal peptide" evidence="12">
    <location>
        <begin position="1"/>
        <end position="25"/>
    </location>
</feature>
<keyword evidence="8 15" id="KW-0675">Receptor</keyword>
<evidence type="ECO:0000256" key="8">
    <source>
        <dbReference type="ARBA" id="ARBA00023170"/>
    </source>
</evidence>
<evidence type="ECO:0000256" key="3">
    <source>
        <dbReference type="ARBA" id="ARBA00022448"/>
    </source>
</evidence>
<dbReference type="Gene3D" id="2.170.130.10">
    <property type="entry name" value="TonB-dependent receptor, plug domain"/>
    <property type="match status" value="1"/>
</dbReference>
<evidence type="ECO:0000313" key="15">
    <source>
        <dbReference type="EMBL" id="MYM97170.1"/>
    </source>
</evidence>
<evidence type="ECO:0000256" key="11">
    <source>
        <dbReference type="RuleBase" id="RU003357"/>
    </source>
</evidence>
<evidence type="ECO:0000259" key="14">
    <source>
        <dbReference type="Pfam" id="PF07715"/>
    </source>
</evidence>
<dbReference type="RefSeq" id="WP_161086124.1">
    <property type="nucleotide sequence ID" value="NZ_WWCX01000064.1"/>
</dbReference>
<dbReference type="Pfam" id="PF07715">
    <property type="entry name" value="Plug"/>
    <property type="match status" value="1"/>
</dbReference>
<dbReference type="InterPro" id="IPR012910">
    <property type="entry name" value="Plug_dom"/>
</dbReference>